<dbReference type="InterPro" id="IPR037923">
    <property type="entry name" value="HTH-like"/>
</dbReference>
<keyword evidence="3" id="KW-0804">Transcription</keyword>
<dbReference type="InterPro" id="IPR009057">
    <property type="entry name" value="Homeodomain-like_sf"/>
</dbReference>
<keyword evidence="6" id="KW-1185">Reference proteome</keyword>
<evidence type="ECO:0000256" key="1">
    <source>
        <dbReference type="ARBA" id="ARBA00023015"/>
    </source>
</evidence>
<sequence length="295" mass="34501">MVFKKLTLKEEISITNIMSLHYFEFAKDFVFAGEKHDFWEFLYVDKGELEVMCNTEGFNLKQGDIIFHKPNEFHSVWANKKIGPNLIVVSFECHSKAMKQFENKIFSLGDSERNILSVIVKQALLTFLPPLDDPHMHILQKRKDAPIGSEQLIKIHLELLLLHIMKKPDMLEYESRLSSVARERSEDDILLRMTELLHQNLDQNLTLDAICKHVNMSRTNVSTLFKKKKGGSIMKYYKDLKIERAKELIRQEAYNLTEISKILNYGSIHIFSRHFKKTTDMYPSEYAKSVKSRLS</sequence>
<dbReference type="PROSITE" id="PS01124">
    <property type="entry name" value="HTH_ARAC_FAMILY_2"/>
    <property type="match status" value="1"/>
</dbReference>
<keyword evidence="2" id="KW-0238">DNA-binding</keyword>
<dbReference type="Gene3D" id="1.10.10.60">
    <property type="entry name" value="Homeodomain-like"/>
    <property type="match status" value="1"/>
</dbReference>
<comment type="caution">
    <text evidence="5">The sequence shown here is derived from an EMBL/GenBank/DDBJ whole genome shotgun (WGS) entry which is preliminary data.</text>
</comment>
<dbReference type="InterPro" id="IPR018060">
    <property type="entry name" value="HTH_AraC"/>
</dbReference>
<evidence type="ECO:0000313" key="6">
    <source>
        <dbReference type="Proteomes" id="UP001519287"/>
    </source>
</evidence>
<dbReference type="Pfam" id="PF12833">
    <property type="entry name" value="HTH_18"/>
    <property type="match status" value="1"/>
</dbReference>
<organism evidence="5 6">
    <name type="scientific">Paenibacillus eucommiae</name>
    <dbReference type="NCBI Taxonomy" id="1355755"/>
    <lineage>
        <taxon>Bacteria</taxon>
        <taxon>Bacillati</taxon>
        <taxon>Bacillota</taxon>
        <taxon>Bacilli</taxon>
        <taxon>Bacillales</taxon>
        <taxon>Paenibacillaceae</taxon>
        <taxon>Paenibacillus</taxon>
    </lineage>
</organism>
<feature type="domain" description="HTH araC/xylS-type" evidence="4">
    <location>
        <begin position="191"/>
        <end position="289"/>
    </location>
</feature>
<dbReference type="PANTHER" id="PTHR43280">
    <property type="entry name" value="ARAC-FAMILY TRANSCRIPTIONAL REGULATOR"/>
    <property type="match status" value="1"/>
</dbReference>
<dbReference type="InterPro" id="IPR003313">
    <property type="entry name" value="AraC-bd"/>
</dbReference>
<gene>
    <name evidence="5" type="ORF">J2Z66_003949</name>
</gene>
<reference evidence="5 6" key="1">
    <citation type="submission" date="2021-03" db="EMBL/GenBank/DDBJ databases">
        <title>Genomic Encyclopedia of Type Strains, Phase IV (KMG-IV): sequencing the most valuable type-strain genomes for metagenomic binning, comparative biology and taxonomic classification.</title>
        <authorList>
            <person name="Goeker M."/>
        </authorList>
    </citation>
    <scope>NUCLEOTIDE SEQUENCE [LARGE SCALE GENOMIC DNA]</scope>
    <source>
        <strain evidence="5 6">DSM 26048</strain>
    </source>
</reference>
<evidence type="ECO:0000256" key="3">
    <source>
        <dbReference type="ARBA" id="ARBA00023163"/>
    </source>
</evidence>
<evidence type="ECO:0000256" key="2">
    <source>
        <dbReference type="ARBA" id="ARBA00023125"/>
    </source>
</evidence>
<name>A0ABS4IZD8_9BACL</name>
<dbReference type="Pfam" id="PF02311">
    <property type="entry name" value="AraC_binding"/>
    <property type="match status" value="1"/>
</dbReference>
<dbReference type="InterPro" id="IPR014710">
    <property type="entry name" value="RmlC-like_jellyroll"/>
</dbReference>
<dbReference type="SMART" id="SM00342">
    <property type="entry name" value="HTH_ARAC"/>
    <property type="match status" value="1"/>
</dbReference>
<dbReference type="PANTHER" id="PTHR43280:SF10">
    <property type="entry name" value="REGULATORY PROTEIN POCR"/>
    <property type="match status" value="1"/>
</dbReference>
<dbReference type="Proteomes" id="UP001519287">
    <property type="component" value="Unassembled WGS sequence"/>
</dbReference>
<proteinExistence type="predicted"/>
<accession>A0ABS4IZD8</accession>
<dbReference type="Gene3D" id="2.60.120.10">
    <property type="entry name" value="Jelly Rolls"/>
    <property type="match status" value="1"/>
</dbReference>
<keyword evidence="1" id="KW-0805">Transcription regulation</keyword>
<dbReference type="SUPFAM" id="SSF46689">
    <property type="entry name" value="Homeodomain-like"/>
    <property type="match status" value="2"/>
</dbReference>
<dbReference type="RefSeq" id="WP_209973269.1">
    <property type="nucleotide sequence ID" value="NZ_JAGGLB010000013.1"/>
</dbReference>
<dbReference type="EMBL" id="JAGGLB010000013">
    <property type="protein sequence ID" value="MBP1992341.1"/>
    <property type="molecule type" value="Genomic_DNA"/>
</dbReference>
<evidence type="ECO:0000259" key="4">
    <source>
        <dbReference type="PROSITE" id="PS01124"/>
    </source>
</evidence>
<dbReference type="SUPFAM" id="SSF51215">
    <property type="entry name" value="Regulatory protein AraC"/>
    <property type="match status" value="1"/>
</dbReference>
<protein>
    <submittedName>
        <fullName evidence="5">AraC-like DNA-binding protein/quercetin dioxygenase-like cupin family protein</fullName>
    </submittedName>
</protein>
<evidence type="ECO:0000313" key="5">
    <source>
        <dbReference type="EMBL" id="MBP1992341.1"/>
    </source>
</evidence>